<dbReference type="Gramene" id="Pp3c21_9570V3.3">
    <property type="protein sequence ID" value="PAC:32916256.CDS.1"/>
    <property type="gene ID" value="Pp3c21_9570"/>
</dbReference>
<reference evidence="1 2" key="2">
    <citation type="journal article" date="2018" name="Plant J.">
        <title>The Physcomitrella patens chromosome-scale assembly reveals moss genome structure and evolution.</title>
        <authorList>
            <person name="Lang D."/>
            <person name="Ullrich K.K."/>
            <person name="Murat F."/>
            <person name="Fuchs J."/>
            <person name="Jenkins J."/>
            <person name="Haas F.B."/>
            <person name="Piednoel M."/>
            <person name="Gundlach H."/>
            <person name="Van Bel M."/>
            <person name="Meyberg R."/>
            <person name="Vives C."/>
            <person name="Morata J."/>
            <person name="Symeonidi A."/>
            <person name="Hiss M."/>
            <person name="Muchero W."/>
            <person name="Kamisugi Y."/>
            <person name="Saleh O."/>
            <person name="Blanc G."/>
            <person name="Decker E.L."/>
            <person name="van Gessel N."/>
            <person name="Grimwood J."/>
            <person name="Hayes R.D."/>
            <person name="Graham S.W."/>
            <person name="Gunter L.E."/>
            <person name="McDaniel S.F."/>
            <person name="Hoernstein S.N.W."/>
            <person name="Larsson A."/>
            <person name="Li F.W."/>
            <person name="Perroud P.F."/>
            <person name="Phillips J."/>
            <person name="Ranjan P."/>
            <person name="Rokshar D.S."/>
            <person name="Rothfels C.J."/>
            <person name="Schneider L."/>
            <person name="Shu S."/>
            <person name="Stevenson D.W."/>
            <person name="Thummler F."/>
            <person name="Tillich M."/>
            <person name="Villarreal Aguilar J.C."/>
            <person name="Widiez T."/>
            <person name="Wong G.K."/>
            <person name="Wymore A."/>
            <person name="Zhang Y."/>
            <person name="Zimmer A.D."/>
            <person name="Quatrano R.S."/>
            <person name="Mayer K.F.X."/>
            <person name="Goodstein D."/>
            <person name="Casacuberta J.M."/>
            <person name="Vandepoele K."/>
            <person name="Reski R."/>
            <person name="Cuming A.C."/>
            <person name="Tuskan G.A."/>
            <person name="Maumus F."/>
            <person name="Salse J."/>
            <person name="Schmutz J."/>
            <person name="Rensing S.A."/>
        </authorList>
    </citation>
    <scope>NUCLEOTIDE SEQUENCE [LARGE SCALE GENOMIC DNA]</scope>
    <source>
        <strain evidence="1 2">cv. Gransden 2004</strain>
    </source>
</reference>
<organism evidence="1 2">
    <name type="scientific">Physcomitrium patens</name>
    <name type="common">Spreading-leaved earth moss</name>
    <name type="synonym">Physcomitrella patens</name>
    <dbReference type="NCBI Taxonomy" id="3218"/>
    <lineage>
        <taxon>Eukaryota</taxon>
        <taxon>Viridiplantae</taxon>
        <taxon>Streptophyta</taxon>
        <taxon>Embryophyta</taxon>
        <taxon>Bryophyta</taxon>
        <taxon>Bryophytina</taxon>
        <taxon>Bryopsida</taxon>
        <taxon>Funariidae</taxon>
        <taxon>Funariales</taxon>
        <taxon>Funariaceae</taxon>
        <taxon>Physcomitrium</taxon>
    </lineage>
</organism>
<accession>A0A7I3Z1P6</accession>
<proteinExistence type="predicted"/>
<sequence>MSSLDPFTMLISTASSLPCDLLLFYPTIQGPHCNDFTKTSAGLHMPVESGTWCSKRDWKTRMVCSSRFTNFCLKYGDVFFTSIFQEVNDAVNVGPMRTPSSSIVCGTQLIFRKKR</sequence>
<evidence type="ECO:0000313" key="2">
    <source>
        <dbReference type="Proteomes" id="UP000006727"/>
    </source>
</evidence>
<dbReference type="EnsemblPlants" id="Pp3c21_9570V3.2">
    <property type="protein sequence ID" value="PAC:32916255.CDS.1"/>
    <property type="gene ID" value="Pp3c21_9570"/>
</dbReference>
<reference evidence="1" key="3">
    <citation type="submission" date="2020-12" db="UniProtKB">
        <authorList>
            <consortium name="EnsemblPlants"/>
        </authorList>
    </citation>
    <scope>IDENTIFICATION</scope>
</reference>
<evidence type="ECO:0000313" key="1">
    <source>
        <dbReference type="EnsemblPlants" id="PAC:32916256.CDS.1"/>
    </source>
</evidence>
<dbReference type="EMBL" id="ABEU02000021">
    <property type="status" value="NOT_ANNOTATED_CDS"/>
    <property type="molecule type" value="Genomic_DNA"/>
</dbReference>
<dbReference type="InParanoid" id="A0A7I3Z1P6"/>
<dbReference type="EnsemblPlants" id="Pp3c21_9570V3.3">
    <property type="protein sequence ID" value="PAC:32916256.CDS.1"/>
    <property type="gene ID" value="Pp3c21_9570"/>
</dbReference>
<reference evidence="1 2" key="1">
    <citation type="journal article" date="2008" name="Science">
        <title>The Physcomitrella genome reveals evolutionary insights into the conquest of land by plants.</title>
        <authorList>
            <person name="Rensing S."/>
            <person name="Lang D."/>
            <person name="Zimmer A."/>
            <person name="Terry A."/>
            <person name="Salamov A."/>
            <person name="Shapiro H."/>
            <person name="Nishiyama T."/>
            <person name="Perroud P.-F."/>
            <person name="Lindquist E."/>
            <person name="Kamisugi Y."/>
            <person name="Tanahashi T."/>
            <person name="Sakakibara K."/>
            <person name="Fujita T."/>
            <person name="Oishi K."/>
            <person name="Shin-I T."/>
            <person name="Kuroki Y."/>
            <person name="Toyoda A."/>
            <person name="Suzuki Y."/>
            <person name="Hashimoto A."/>
            <person name="Yamaguchi K."/>
            <person name="Sugano A."/>
            <person name="Kohara Y."/>
            <person name="Fujiyama A."/>
            <person name="Anterola A."/>
            <person name="Aoki S."/>
            <person name="Ashton N."/>
            <person name="Barbazuk W.B."/>
            <person name="Barker E."/>
            <person name="Bennetzen J."/>
            <person name="Bezanilla M."/>
            <person name="Blankenship R."/>
            <person name="Cho S.H."/>
            <person name="Dutcher S."/>
            <person name="Estelle M."/>
            <person name="Fawcett J.A."/>
            <person name="Gundlach H."/>
            <person name="Hanada K."/>
            <person name="Heyl A."/>
            <person name="Hicks K.A."/>
            <person name="Hugh J."/>
            <person name="Lohr M."/>
            <person name="Mayer K."/>
            <person name="Melkozernov A."/>
            <person name="Murata T."/>
            <person name="Nelson D."/>
            <person name="Pils B."/>
            <person name="Prigge M."/>
            <person name="Reiss B."/>
            <person name="Renner T."/>
            <person name="Rombauts S."/>
            <person name="Rushton P."/>
            <person name="Sanderfoot A."/>
            <person name="Schween G."/>
            <person name="Shiu S.-H."/>
            <person name="Stueber K."/>
            <person name="Theodoulou F.L."/>
            <person name="Tu H."/>
            <person name="Van de Peer Y."/>
            <person name="Verrier P.J."/>
            <person name="Waters E."/>
            <person name="Wood A."/>
            <person name="Yang L."/>
            <person name="Cove D."/>
            <person name="Cuming A."/>
            <person name="Hasebe M."/>
            <person name="Lucas S."/>
            <person name="Mishler D.B."/>
            <person name="Reski R."/>
            <person name="Grigoriev I."/>
            <person name="Quatrano R.S."/>
            <person name="Boore J.L."/>
        </authorList>
    </citation>
    <scope>NUCLEOTIDE SEQUENCE [LARGE SCALE GENOMIC DNA]</scope>
    <source>
        <strain evidence="1 2">cv. Gransden 2004</strain>
    </source>
</reference>
<protein>
    <submittedName>
        <fullName evidence="1">Uncharacterized protein</fullName>
    </submittedName>
</protein>
<name>A0A7I3Z1P6_PHYPA</name>
<dbReference type="Proteomes" id="UP000006727">
    <property type="component" value="Chromosome 21"/>
</dbReference>
<dbReference type="AlphaFoldDB" id="A0A7I3Z1P6"/>
<keyword evidence="2" id="KW-1185">Reference proteome</keyword>
<dbReference type="Gramene" id="Pp3c21_9570V3.2">
    <property type="protein sequence ID" value="PAC:32916255.CDS.1"/>
    <property type="gene ID" value="Pp3c21_9570"/>
</dbReference>